<keyword evidence="1" id="KW-0732">Signal</keyword>
<dbReference type="PROSITE" id="PS51257">
    <property type="entry name" value="PROKAR_LIPOPROTEIN"/>
    <property type="match status" value="1"/>
</dbReference>
<protein>
    <recommendedName>
        <fullName evidence="2">DUF6935 domain-containing protein</fullName>
    </recommendedName>
</protein>
<evidence type="ECO:0000259" key="2">
    <source>
        <dbReference type="Pfam" id="PF22043"/>
    </source>
</evidence>
<dbReference type="RefSeq" id="WP_208059078.1">
    <property type="nucleotide sequence ID" value="NZ_JAGDYP010000007.1"/>
</dbReference>
<evidence type="ECO:0000313" key="3">
    <source>
        <dbReference type="EMBL" id="MBO1884617.1"/>
    </source>
</evidence>
<reference evidence="3 4" key="1">
    <citation type="submission" date="2021-03" db="EMBL/GenBank/DDBJ databases">
        <title>Isolation and description of Capnocytophaga bilenii sp. nov., a novel Capnocytophaga species, isolated from a gingivitis subject.</title>
        <authorList>
            <person name="Antezack A."/>
            <person name="Monnet-Corti V."/>
            <person name="La Scola B."/>
        </authorList>
    </citation>
    <scope>NUCLEOTIDE SEQUENCE [LARGE SCALE GENOMIC DNA]</scope>
    <source>
        <strain evidence="3 4">Marseille-Q4570</strain>
    </source>
</reference>
<feature type="chain" id="PRO_5046306873" description="DUF6935 domain-containing protein" evidence="1">
    <location>
        <begin position="26"/>
        <end position="269"/>
    </location>
</feature>
<comment type="caution">
    <text evidence="3">The sequence shown here is derived from an EMBL/GenBank/DDBJ whole genome shotgun (WGS) entry which is preliminary data.</text>
</comment>
<dbReference type="InterPro" id="IPR053907">
    <property type="entry name" value="DUF6935"/>
</dbReference>
<keyword evidence="4" id="KW-1185">Reference proteome</keyword>
<feature type="domain" description="DUF6935" evidence="2">
    <location>
        <begin position="76"/>
        <end position="184"/>
    </location>
</feature>
<proteinExistence type="predicted"/>
<dbReference type="Pfam" id="PF22043">
    <property type="entry name" value="DUF6935"/>
    <property type="match status" value="1"/>
</dbReference>
<accession>A0ABS3PZ56</accession>
<gene>
    <name evidence="3" type="ORF">J4N46_09390</name>
</gene>
<organism evidence="3 4">
    <name type="scientific">Capnocytophaga bilenii</name>
    <dbReference type="NCBI Taxonomy" id="2819369"/>
    <lineage>
        <taxon>Bacteria</taxon>
        <taxon>Pseudomonadati</taxon>
        <taxon>Bacteroidota</taxon>
        <taxon>Flavobacteriia</taxon>
        <taxon>Flavobacteriales</taxon>
        <taxon>Flavobacteriaceae</taxon>
        <taxon>Capnocytophaga</taxon>
    </lineage>
</organism>
<evidence type="ECO:0000256" key="1">
    <source>
        <dbReference type="SAM" id="SignalP"/>
    </source>
</evidence>
<sequence>MAIKLIKKGATLAAIVAALSLSSCKKEDPNANVNSHSNILTTSITGKKNLPPLTVEVEGRIGENPTGQATETFTFNRFPDSVKEFREVREKVGTRLGGAILLQIMAMEMYSHNKAIGEECVKLCVTATYQGFVVDSFKRVFYEYKKPYAAASLLAGSKPATGYNPIEPYTITVEVDTALMKDTEKEAGGTYSSEFQAYLKYLKVYNFRRLKGNGYIAKEFAQFSVVKTAKPDEPSQDKYYLVQSSGDILVDPEPVSYSHPYKGVAPFIN</sequence>
<evidence type="ECO:0000313" key="4">
    <source>
        <dbReference type="Proteomes" id="UP000681610"/>
    </source>
</evidence>
<feature type="signal peptide" evidence="1">
    <location>
        <begin position="1"/>
        <end position="25"/>
    </location>
</feature>
<dbReference type="Proteomes" id="UP000681610">
    <property type="component" value="Unassembled WGS sequence"/>
</dbReference>
<dbReference type="EMBL" id="JAGDYP010000007">
    <property type="protein sequence ID" value="MBO1884617.1"/>
    <property type="molecule type" value="Genomic_DNA"/>
</dbReference>
<name>A0ABS3PZ56_9FLAO</name>